<dbReference type="AlphaFoldDB" id="A0A0F9V4W1"/>
<comment type="caution">
    <text evidence="1">The sequence shown here is derived from an EMBL/GenBank/DDBJ whole genome shotgun (WGS) entry which is preliminary data.</text>
</comment>
<accession>A0A0F9V4W1</accession>
<organism evidence="1">
    <name type="scientific">marine sediment metagenome</name>
    <dbReference type="NCBI Taxonomy" id="412755"/>
    <lineage>
        <taxon>unclassified sequences</taxon>
        <taxon>metagenomes</taxon>
        <taxon>ecological metagenomes</taxon>
    </lineage>
</organism>
<proteinExistence type="predicted"/>
<reference evidence="1" key="1">
    <citation type="journal article" date="2015" name="Nature">
        <title>Complex archaea that bridge the gap between prokaryotes and eukaryotes.</title>
        <authorList>
            <person name="Spang A."/>
            <person name="Saw J.H."/>
            <person name="Jorgensen S.L."/>
            <person name="Zaremba-Niedzwiedzka K."/>
            <person name="Martijn J."/>
            <person name="Lind A.E."/>
            <person name="van Eijk R."/>
            <person name="Schleper C."/>
            <person name="Guy L."/>
            <person name="Ettema T.J."/>
        </authorList>
    </citation>
    <scope>NUCLEOTIDE SEQUENCE</scope>
</reference>
<dbReference type="EMBL" id="LAZR01000679">
    <property type="protein sequence ID" value="KKN60903.1"/>
    <property type="molecule type" value="Genomic_DNA"/>
</dbReference>
<feature type="non-terminal residue" evidence="1">
    <location>
        <position position="84"/>
    </location>
</feature>
<sequence length="84" mass="10047">MKVPEAVIVDGKVTNGPQLRRYWQGVNDRKARIRQGLFFDLRQSYTEKPQNEPEERWVNKQWDVINQLRAMVLYLQEKVNKSTD</sequence>
<gene>
    <name evidence="1" type="ORF">LCGC14_0527740</name>
</gene>
<protein>
    <submittedName>
        <fullName evidence="1">Uncharacterized protein</fullName>
    </submittedName>
</protein>
<name>A0A0F9V4W1_9ZZZZ</name>
<evidence type="ECO:0000313" key="1">
    <source>
        <dbReference type="EMBL" id="KKN60903.1"/>
    </source>
</evidence>